<evidence type="ECO:0000313" key="1">
    <source>
        <dbReference type="EMBL" id="JAE27242.1"/>
    </source>
</evidence>
<organism evidence="1">
    <name type="scientific">Arundo donax</name>
    <name type="common">Giant reed</name>
    <name type="synonym">Donax arundinaceus</name>
    <dbReference type="NCBI Taxonomy" id="35708"/>
    <lineage>
        <taxon>Eukaryota</taxon>
        <taxon>Viridiplantae</taxon>
        <taxon>Streptophyta</taxon>
        <taxon>Embryophyta</taxon>
        <taxon>Tracheophyta</taxon>
        <taxon>Spermatophyta</taxon>
        <taxon>Magnoliopsida</taxon>
        <taxon>Liliopsida</taxon>
        <taxon>Poales</taxon>
        <taxon>Poaceae</taxon>
        <taxon>PACMAD clade</taxon>
        <taxon>Arundinoideae</taxon>
        <taxon>Arundineae</taxon>
        <taxon>Arundo</taxon>
    </lineage>
</organism>
<accession>A0A0A9GS28</accession>
<proteinExistence type="predicted"/>
<sequence>MVEHTPADTSSGSHPLSTPLHTFPRSFCIPEPSAPWGRGGCWRRRQGLPCA</sequence>
<reference evidence="1" key="2">
    <citation type="journal article" date="2015" name="Data Brief">
        <title>Shoot transcriptome of the giant reed, Arundo donax.</title>
        <authorList>
            <person name="Barrero R.A."/>
            <person name="Guerrero F.D."/>
            <person name="Moolhuijzen P."/>
            <person name="Goolsby J.A."/>
            <person name="Tidwell J."/>
            <person name="Bellgard S.E."/>
            <person name="Bellgard M.I."/>
        </authorList>
    </citation>
    <scope>NUCLEOTIDE SEQUENCE</scope>
    <source>
        <tissue evidence="1">Shoot tissue taken approximately 20 cm above the soil surface</tissue>
    </source>
</reference>
<protein>
    <submittedName>
        <fullName evidence="1">Uncharacterized protein</fullName>
    </submittedName>
</protein>
<name>A0A0A9GS28_ARUDO</name>
<dbReference type="AlphaFoldDB" id="A0A0A9GS28"/>
<dbReference type="EMBL" id="GBRH01170654">
    <property type="protein sequence ID" value="JAE27242.1"/>
    <property type="molecule type" value="Transcribed_RNA"/>
</dbReference>
<reference evidence="1" key="1">
    <citation type="submission" date="2014-09" db="EMBL/GenBank/DDBJ databases">
        <authorList>
            <person name="Magalhaes I.L.F."/>
            <person name="Oliveira U."/>
            <person name="Santos F.R."/>
            <person name="Vidigal T.H.D.A."/>
            <person name="Brescovit A.D."/>
            <person name="Santos A.J."/>
        </authorList>
    </citation>
    <scope>NUCLEOTIDE SEQUENCE</scope>
    <source>
        <tissue evidence="1">Shoot tissue taken approximately 20 cm above the soil surface</tissue>
    </source>
</reference>